<gene>
    <name evidence="1" type="ORF">J2X20_002337</name>
</gene>
<evidence type="ECO:0000313" key="2">
    <source>
        <dbReference type="Proteomes" id="UP001180453"/>
    </source>
</evidence>
<dbReference type="PANTHER" id="PTHR43760:SF1">
    <property type="entry name" value="ENDORIBONUCLEASE L-PSP_CHORISMATE MUTASE-LIKE DOMAIN-CONTAINING PROTEIN"/>
    <property type="match status" value="1"/>
</dbReference>
<dbReference type="EMBL" id="JAVDXU010000001">
    <property type="protein sequence ID" value="MDR7269708.1"/>
    <property type="molecule type" value="Genomic_DNA"/>
</dbReference>
<dbReference type="InterPro" id="IPR035959">
    <property type="entry name" value="RutC-like_sf"/>
</dbReference>
<dbReference type="InterPro" id="IPR013813">
    <property type="entry name" value="Endoribo_LPSP/chorism_mut-like"/>
</dbReference>
<evidence type="ECO:0000313" key="1">
    <source>
        <dbReference type="EMBL" id="MDR7269708.1"/>
    </source>
</evidence>
<name>A0ABU1YLG2_ROSSA</name>
<proteinExistence type="predicted"/>
<dbReference type="SUPFAM" id="SSF55298">
    <property type="entry name" value="YjgF-like"/>
    <property type="match status" value="1"/>
</dbReference>
<dbReference type="Pfam" id="PF01042">
    <property type="entry name" value="Ribonuc_L-PSP"/>
    <property type="match status" value="1"/>
</dbReference>
<organism evidence="1 2">
    <name type="scientific">Roseateles saccharophilus</name>
    <name type="common">Pseudomonas saccharophila</name>
    <dbReference type="NCBI Taxonomy" id="304"/>
    <lineage>
        <taxon>Bacteria</taxon>
        <taxon>Pseudomonadati</taxon>
        <taxon>Pseudomonadota</taxon>
        <taxon>Betaproteobacteria</taxon>
        <taxon>Burkholderiales</taxon>
        <taxon>Sphaerotilaceae</taxon>
        <taxon>Roseateles</taxon>
    </lineage>
</organism>
<dbReference type="InterPro" id="IPR006175">
    <property type="entry name" value="YjgF/YER057c/UK114"/>
</dbReference>
<accession>A0ABU1YLG2</accession>
<keyword evidence="2" id="KW-1185">Reference proteome</keyword>
<sequence>MTTTLKDRLASLGHTLPEVGVPAANYFHHREGKGLLVIAGQIGTPGVGALDAQAGRAEAEVAALKLLAVLDAAIGGDLGRVRQVLRLGIFVAAAPGFTEHSAVADGASNLVVAALGEIGRHARAAIGVASLPAGAAVEVEALVELVS</sequence>
<dbReference type="Proteomes" id="UP001180453">
    <property type="component" value="Unassembled WGS sequence"/>
</dbReference>
<dbReference type="PANTHER" id="PTHR43760">
    <property type="entry name" value="ENDORIBONUCLEASE-RELATED"/>
    <property type="match status" value="1"/>
</dbReference>
<dbReference type="Gene3D" id="3.30.1330.40">
    <property type="entry name" value="RutC-like"/>
    <property type="match status" value="1"/>
</dbReference>
<comment type="caution">
    <text evidence="1">The sequence shown here is derived from an EMBL/GenBank/DDBJ whole genome shotgun (WGS) entry which is preliminary data.</text>
</comment>
<protein>
    <submittedName>
        <fullName evidence="1">Enamine deaminase RidA (YjgF/YER057c/UK114 family)</fullName>
    </submittedName>
</protein>
<dbReference type="CDD" id="cd02199">
    <property type="entry name" value="YjgF_YER057c_UK114_like_1"/>
    <property type="match status" value="1"/>
</dbReference>
<dbReference type="RefSeq" id="WP_310264729.1">
    <property type="nucleotide sequence ID" value="NZ_JAVDXU010000001.1"/>
</dbReference>
<reference evidence="1 2" key="1">
    <citation type="submission" date="2023-07" db="EMBL/GenBank/DDBJ databases">
        <title>Sorghum-associated microbial communities from plants grown in Nebraska, USA.</title>
        <authorList>
            <person name="Schachtman D."/>
        </authorList>
    </citation>
    <scope>NUCLEOTIDE SEQUENCE [LARGE SCALE GENOMIC DNA]</scope>
    <source>
        <strain evidence="1 2">BE314</strain>
    </source>
</reference>